<keyword evidence="2" id="KW-1185">Reference proteome</keyword>
<dbReference type="InterPro" id="IPR047129">
    <property type="entry name" value="PPA2-like"/>
</dbReference>
<dbReference type="AlphaFoldDB" id="A0A183CDQ7"/>
<accession>A0A183CDQ7</accession>
<dbReference type="WBParaSite" id="GPLIN_001101100">
    <property type="protein sequence ID" value="GPLIN_001101100"/>
    <property type="gene ID" value="GPLIN_001101100"/>
</dbReference>
<evidence type="ECO:0000313" key="3">
    <source>
        <dbReference type="WBParaSite" id="GPLIN_001101100"/>
    </source>
</evidence>
<reference evidence="2" key="1">
    <citation type="submission" date="2014-05" db="EMBL/GenBank/DDBJ databases">
        <title>The genome and life-stage specific transcriptomes of Globodera pallida elucidate key aspects of plant parasitism by a cyst nematode.</title>
        <authorList>
            <person name="Cotton J.A."/>
            <person name="Lilley C.J."/>
            <person name="Jones L.M."/>
            <person name="Kikuchi T."/>
            <person name="Reid A.J."/>
            <person name="Thorpe P."/>
            <person name="Tsai I.J."/>
            <person name="Beasley H."/>
            <person name="Blok V."/>
            <person name="Cock P.J.A."/>
            <person name="Van den Akker S.E."/>
            <person name="Holroyd N."/>
            <person name="Hunt M."/>
            <person name="Mantelin S."/>
            <person name="Naghra H."/>
            <person name="Pain A."/>
            <person name="Palomares-Rius J.E."/>
            <person name="Zarowiecki M."/>
            <person name="Berriman M."/>
            <person name="Jones J.T."/>
            <person name="Urwin P.E."/>
        </authorList>
    </citation>
    <scope>NUCLEOTIDE SEQUENCE [LARGE SCALE GENOMIC DNA]</scope>
    <source>
        <strain evidence="2">Lindley</strain>
    </source>
</reference>
<evidence type="ECO:0000313" key="2">
    <source>
        <dbReference type="Proteomes" id="UP000050741"/>
    </source>
</evidence>
<dbReference type="InterPro" id="IPR029052">
    <property type="entry name" value="Metallo-depent_PP-like"/>
</dbReference>
<protein>
    <submittedName>
        <fullName evidence="3">Serine/threonine-protein phosphatase</fullName>
    </submittedName>
</protein>
<dbReference type="Proteomes" id="UP000050741">
    <property type="component" value="Unassembled WGS sequence"/>
</dbReference>
<dbReference type="PANTHER" id="PTHR45619">
    <property type="entry name" value="SERINE/THREONINE-PROTEIN PHOSPHATASE PP2A-RELATED"/>
    <property type="match status" value="1"/>
</dbReference>
<evidence type="ECO:0000256" key="1">
    <source>
        <dbReference type="SAM" id="MobiDB-lite"/>
    </source>
</evidence>
<feature type="region of interest" description="Disordered" evidence="1">
    <location>
        <begin position="19"/>
        <end position="60"/>
    </location>
</feature>
<reference evidence="3" key="2">
    <citation type="submission" date="2016-06" db="UniProtKB">
        <authorList>
            <consortium name="WormBaseParasite"/>
        </authorList>
    </citation>
    <scope>IDENTIFICATION</scope>
</reference>
<sequence length="151" mass="17324">MFGNKTPFDLSCRQELRTDLSKQSAQEQKKRYTTGLISTCPRSSTRKPLGPENRRGTEEQKQLSLKVHLVAGVVDADADVVDLPWILELTKDLLLTMVMLVRYLDRVTILRGNHASRQITQVYGFYDECLRKYGNLKKIHFSIAQLALRTK</sequence>
<dbReference type="GO" id="GO:0004722">
    <property type="term" value="F:protein serine/threonine phosphatase activity"/>
    <property type="evidence" value="ECO:0007669"/>
    <property type="project" value="InterPro"/>
</dbReference>
<organism evidence="2 3">
    <name type="scientific">Globodera pallida</name>
    <name type="common">Potato cyst nematode worm</name>
    <name type="synonym">Heterodera pallida</name>
    <dbReference type="NCBI Taxonomy" id="36090"/>
    <lineage>
        <taxon>Eukaryota</taxon>
        <taxon>Metazoa</taxon>
        <taxon>Ecdysozoa</taxon>
        <taxon>Nematoda</taxon>
        <taxon>Chromadorea</taxon>
        <taxon>Rhabditida</taxon>
        <taxon>Tylenchina</taxon>
        <taxon>Tylenchomorpha</taxon>
        <taxon>Tylenchoidea</taxon>
        <taxon>Heteroderidae</taxon>
        <taxon>Heteroderinae</taxon>
        <taxon>Globodera</taxon>
    </lineage>
</organism>
<proteinExistence type="predicted"/>
<dbReference type="Gene3D" id="3.60.21.10">
    <property type="match status" value="1"/>
</dbReference>
<dbReference type="SUPFAM" id="SSF56300">
    <property type="entry name" value="Metallo-dependent phosphatases"/>
    <property type="match status" value="1"/>
</dbReference>
<name>A0A183CDQ7_GLOPA</name>